<protein>
    <recommendedName>
        <fullName evidence="5">Integral membrane protein</fullName>
    </recommendedName>
</protein>
<evidence type="ECO:0000256" key="1">
    <source>
        <dbReference type="SAM" id="MobiDB-lite"/>
    </source>
</evidence>
<gene>
    <name evidence="3" type="ORF">CS347_21940</name>
</gene>
<dbReference type="RefSeq" id="WP_032955648.1">
    <property type="nucleotide sequence ID" value="NZ_CP012077.1"/>
</dbReference>
<feature type="compositionally biased region" description="Low complexity" evidence="1">
    <location>
        <begin position="30"/>
        <end position="48"/>
    </location>
</feature>
<evidence type="ECO:0000313" key="3">
    <source>
        <dbReference type="EMBL" id="AZW19228.1"/>
    </source>
</evidence>
<feature type="chain" id="PRO_5043030129" description="Integral membrane protein" evidence="2">
    <location>
        <begin position="26"/>
        <end position="162"/>
    </location>
</feature>
<dbReference type="Gene3D" id="3.10.450.160">
    <property type="entry name" value="inner membrane protein cigr"/>
    <property type="match status" value="1"/>
</dbReference>
<reference evidence="4" key="1">
    <citation type="submission" date="2017-10" db="EMBL/GenBank/DDBJ databases">
        <title>Whole genome sequencing of various Bordetella species.</title>
        <authorList>
            <person name="Weigand M.R."/>
            <person name="Loparev V."/>
            <person name="Peng Y."/>
            <person name="Bowden K.E."/>
            <person name="Tondella M.L."/>
            <person name="Williams M.M."/>
        </authorList>
    </citation>
    <scope>NUCLEOTIDE SEQUENCE [LARGE SCALE GENOMIC DNA]</scope>
    <source>
        <strain evidence="4">H720</strain>
    </source>
</reference>
<evidence type="ECO:0000256" key="2">
    <source>
        <dbReference type="SAM" id="SignalP"/>
    </source>
</evidence>
<evidence type="ECO:0000313" key="4">
    <source>
        <dbReference type="Proteomes" id="UP000282741"/>
    </source>
</evidence>
<dbReference type="Proteomes" id="UP000282741">
    <property type="component" value="Chromosome"/>
</dbReference>
<feature type="region of interest" description="Disordered" evidence="1">
    <location>
        <begin position="25"/>
        <end position="69"/>
    </location>
</feature>
<proteinExistence type="predicted"/>
<accession>A0AAN1VI09</accession>
<feature type="signal peptide" evidence="2">
    <location>
        <begin position="1"/>
        <end position="25"/>
    </location>
</feature>
<dbReference type="EMBL" id="CP024172">
    <property type="protein sequence ID" value="AZW19228.1"/>
    <property type="molecule type" value="Genomic_DNA"/>
</dbReference>
<sequence length="162" mass="16738">MRRISSKALPLLLASCALAIGQAVAAPPEGKGNPNKGNQGNGQAQGQDKGQGKGRGKPDKDSHDAGANGASLRYAGITVTTARSYAHEYGLSGYSQLPPGIRKNLARGKPLPPGIAKKMVPGPMLARLPAYPGYEWRIAGSDLVLVAIATAVVADVLLNVFD</sequence>
<dbReference type="AlphaFoldDB" id="A0AAN1VI09"/>
<keyword evidence="2" id="KW-0732">Signal</keyword>
<organism evidence="3 4">
    <name type="scientific">Bordetella hinzii</name>
    <dbReference type="NCBI Taxonomy" id="103855"/>
    <lineage>
        <taxon>Bacteria</taxon>
        <taxon>Pseudomonadati</taxon>
        <taxon>Pseudomonadota</taxon>
        <taxon>Betaproteobacteria</taxon>
        <taxon>Burkholderiales</taxon>
        <taxon>Alcaligenaceae</taxon>
        <taxon>Bordetella</taxon>
    </lineage>
</organism>
<dbReference type="NCBIfam" id="NF040487">
    <property type="entry name" value="T3SS_CigR_fam"/>
    <property type="match status" value="1"/>
</dbReference>
<evidence type="ECO:0008006" key="5">
    <source>
        <dbReference type="Google" id="ProtNLM"/>
    </source>
</evidence>
<name>A0AAN1VI09_9BORD</name>